<dbReference type="EC" id="3.5.1.28" evidence="2"/>
<dbReference type="Pfam" id="PF01510">
    <property type="entry name" value="Amidase_2"/>
    <property type="match status" value="1"/>
</dbReference>
<evidence type="ECO:0000256" key="4">
    <source>
        <dbReference type="ARBA" id="ARBA00022638"/>
    </source>
</evidence>
<dbReference type="InterPro" id="IPR036505">
    <property type="entry name" value="Amidase/PGRP_sf"/>
</dbReference>
<dbReference type="GO" id="GO:0009253">
    <property type="term" value="P:peptidoglycan catabolic process"/>
    <property type="evidence" value="ECO:0007669"/>
    <property type="project" value="InterPro"/>
</dbReference>
<dbReference type="GO" id="GO:0042742">
    <property type="term" value="P:defense response to bacterium"/>
    <property type="evidence" value="ECO:0007669"/>
    <property type="project" value="UniProtKB-KW"/>
</dbReference>
<accession>A0A8S5PCF5</accession>
<dbReference type="SMART" id="SM00644">
    <property type="entry name" value="Ami_2"/>
    <property type="match status" value="1"/>
</dbReference>
<dbReference type="GO" id="GO:0071555">
    <property type="term" value="P:cell wall organization"/>
    <property type="evidence" value="ECO:0007669"/>
    <property type="project" value="UniProtKB-KW"/>
</dbReference>
<dbReference type="EMBL" id="BK015394">
    <property type="protein sequence ID" value="DAE04750.1"/>
    <property type="molecule type" value="Genomic_DNA"/>
</dbReference>
<comment type="catalytic activity">
    <reaction evidence="1">
        <text>Hydrolyzes the link between N-acetylmuramoyl residues and L-amino acid residues in certain cell-wall glycopeptides.</text>
        <dbReference type="EC" id="3.5.1.28"/>
    </reaction>
</comment>
<evidence type="ECO:0000256" key="2">
    <source>
        <dbReference type="ARBA" id="ARBA00011901"/>
    </source>
</evidence>
<keyword evidence="3" id="KW-0929">Antimicrobial</keyword>
<name>A0A8S5PCF5_9CAUD</name>
<dbReference type="CDD" id="cd06583">
    <property type="entry name" value="PGRP"/>
    <property type="match status" value="1"/>
</dbReference>
<sequence>MEITKMLAPVIYSGARSGIKRTKNAGVTIHNTDNFKTGAGAKNHGTYLQNSGSTLQASWHYAVDDKMITQSIPDNEVAWHAGDGYGNGNMTTIAIEICVNPDSNLEKATDNAAWLAAKLLKAQGLDHQSLYQHHDWSGKNCPSQIRANKPYSWAKFVSKVKGYLQQNNAASKPKPDQILNKGDKFIFPDVYQVSKVSASRDAVICYALTGTPVAEYHWLDAAVCDEATKGGKKSGDQVLQPGEYVKIKGTYTVLDNDPETDSVYAKVGRRKMWIYAKPLREV</sequence>
<reference evidence="10" key="1">
    <citation type="journal article" date="2021" name="Proc. Natl. Acad. Sci. U.S.A.">
        <title>A Catalog of Tens of Thousands of Viruses from Human Metagenomes Reveals Hidden Associations with Chronic Diseases.</title>
        <authorList>
            <person name="Tisza M.J."/>
            <person name="Buck C.B."/>
        </authorList>
    </citation>
    <scope>NUCLEOTIDE SEQUENCE</scope>
    <source>
        <strain evidence="10">Ctorp6</strain>
    </source>
</reference>
<proteinExistence type="predicted"/>
<keyword evidence="6" id="KW-0749">Sporulation</keyword>
<keyword evidence="8" id="KW-0961">Cell wall biogenesis/degradation</keyword>
<keyword evidence="4" id="KW-0081">Bacteriolytic enzyme</keyword>
<dbReference type="PANTHER" id="PTHR30417:SF11">
    <property type="entry name" value="N-ACETYLMURAMOYL-L-ALANINE AMIDASE XLYA"/>
    <property type="match status" value="1"/>
</dbReference>
<dbReference type="GO" id="GO:0009254">
    <property type="term" value="P:peptidoglycan turnover"/>
    <property type="evidence" value="ECO:0007669"/>
    <property type="project" value="TreeGrafter"/>
</dbReference>
<dbReference type="GO" id="GO:0008745">
    <property type="term" value="F:N-acetylmuramoyl-L-alanine amidase activity"/>
    <property type="evidence" value="ECO:0007669"/>
    <property type="project" value="UniProtKB-EC"/>
</dbReference>
<evidence type="ECO:0000256" key="5">
    <source>
        <dbReference type="ARBA" id="ARBA00022801"/>
    </source>
</evidence>
<evidence type="ECO:0000256" key="7">
    <source>
        <dbReference type="ARBA" id="ARBA00023287"/>
    </source>
</evidence>
<dbReference type="SUPFAM" id="SSF55846">
    <property type="entry name" value="N-acetylmuramoyl-L-alanine amidase-like"/>
    <property type="match status" value="1"/>
</dbReference>
<dbReference type="InterPro" id="IPR051206">
    <property type="entry name" value="NAMLAA_amidase_2"/>
</dbReference>
<evidence type="ECO:0000313" key="10">
    <source>
        <dbReference type="EMBL" id="DAE04750.1"/>
    </source>
</evidence>
<keyword evidence="5" id="KW-0378">Hydrolase</keyword>
<keyword evidence="7" id="KW-0178">Competence</keyword>
<evidence type="ECO:0000259" key="9">
    <source>
        <dbReference type="SMART" id="SM00644"/>
    </source>
</evidence>
<dbReference type="GO" id="GO:0001897">
    <property type="term" value="P:symbiont-mediated cytolysis of host cell"/>
    <property type="evidence" value="ECO:0007669"/>
    <property type="project" value="UniProtKB-ARBA"/>
</dbReference>
<dbReference type="Gene3D" id="3.40.80.10">
    <property type="entry name" value="Peptidoglycan recognition protein-like"/>
    <property type="match status" value="1"/>
</dbReference>
<evidence type="ECO:0000256" key="1">
    <source>
        <dbReference type="ARBA" id="ARBA00001561"/>
    </source>
</evidence>
<organism evidence="10">
    <name type="scientific">Siphoviridae sp. ctorp6</name>
    <dbReference type="NCBI Taxonomy" id="2825673"/>
    <lineage>
        <taxon>Viruses</taxon>
        <taxon>Duplodnaviria</taxon>
        <taxon>Heunggongvirae</taxon>
        <taxon>Uroviricota</taxon>
        <taxon>Caudoviricetes</taxon>
    </lineage>
</organism>
<dbReference type="GO" id="GO:0030435">
    <property type="term" value="P:sporulation resulting in formation of a cellular spore"/>
    <property type="evidence" value="ECO:0007669"/>
    <property type="project" value="UniProtKB-KW"/>
</dbReference>
<dbReference type="InterPro" id="IPR002502">
    <property type="entry name" value="Amidase_domain"/>
</dbReference>
<protein>
    <recommendedName>
        <fullName evidence="2">N-acetylmuramoyl-L-alanine amidase</fullName>
        <ecNumber evidence="2">3.5.1.28</ecNumber>
    </recommendedName>
</protein>
<feature type="domain" description="N-acetylmuramoyl-L-alanine amidase" evidence="9">
    <location>
        <begin position="13"/>
        <end position="143"/>
    </location>
</feature>
<evidence type="ECO:0000256" key="6">
    <source>
        <dbReference type="ARBA" id="ARBA00022969"/>
    </source>
</evidence>
<evidence type="ECO:0000256" key="8">
    <source>
        <dbReference type="ARBA" id="ARBA00023316"/>
    </source>
</evidence>
<dbReference type="PANTHER" id="PTHR30417">
    <property type="entry name" value="N-ACETYLMURAMOYL-L-ALANINE AMIDASE AMID"/>
    <property type="match status" value="1"/>
</dbReference>
<dbReference type="GO" id="GO:0030420">
    <property type="term" value="P:establishment of competence for transformation"/>
    <property type="evidence" value="ECO:0007669"/>
    <property type="project" value="UniProtKB-KW"/>
</dbReference>
<evidence type="ECO:0000256" key="3">
    <source>
        <dbReference type="ARBA" id="ARBA00022529"/>
    </source>
</evidence>